<feature type="transmembrane region" description="Helical" evidence="7">
    <location>
        <begin position="721"/>
        <end position="739"/>
    </location>
</feature>
<feature type="transmembrane region" description="Helical" evidence="7">
    <location>
        <begin position="812"/>
        <end position="837"/>
    </location>
</feature>
<feature type="region of interest" description="Disordered" evidence="6">
    <location>
        <begin position="1"/>
        <end position="62"/>
    </location>
</feature>
<evidence type="ECO:0000256" key="7">
    <source>
        <dbReference type="SAM" id="Phobius"/>
    </source>
</evidence>
<name>A0A9P0AFE9_BEMTA</name>
<dbReference type="CDD" id="cd01116">
    <property type="entry name" value="P_permease"/>
    <property type="match status" value="1"/>
</dbReference>
<evidence type="ECO:0000313" key="9">
    <source>
        <dbReference type="EMBL" id="CAH0390043.1"/>
    </source>
</evidence>
<keyword evidence="10" id="KW-1185">Reference proteome</keyword>
<evidence type="ECO:0000256" key="6">
    <source>
        <dbReference type="SAM" id="MobiDB-lite"/>
    </source>
</evidence>
<evidence type="ECO:0000256" key="4">
    <source>
        <dbReference type="ARBA" id="ARBA00022989"/>
    </source>
</evidence>
<dbReference type="PANTHER" id="PTHR43568">
    <property type="entry name" value="P PROTEIN"/>
    <property type="match status" value="1"/>
</dbReference>
<feature type="transmembrane region" description="Helical" evidence="7">
    <location>
        <begin position="341"/>
        <end position="357"/>
    </location>
</feature>
<evidence type="ECO:0000256" key="3">
    <source>
        <dbReference type="ARBA" id="ARBA00022692"/>
    </source>
</evidence>
<feature type="compositionally biased region" description="Polar residues" evidence="6">
    <location>
        <begin position="14"/>
        <end position="33"/>
    </location>
</feature>
<dbReference type="EMBL" id="OU963866">
    <property type="protein sequence ID" value="CAH0390043.1"/>
    <property type="molecule type" value="Genomic_DNA"/>
</dbReference>
<feature type="compositionally biased region" description="Basic and acidic residues" evidence="6">
    <location>
        <begin position="1"/>
        <end position="11"/>
    </location>
</feature>
<dbReference type="GO" id="GO:0055085">
    <property type="term" value="P:transmembrane transport"/>
    <property type="evidence" value="ECO:0007669"/>
    <property type="project" value="InterPro"/>
</dbReference>
<dbReference type="InterPro" id="IPR004680">
    <property type="entry name" value="Cit_transptr-like_dom"/>
</dbReference>
<evidence type="ECO:0000256" key="5">
    <source>
        <dbReference type="ARBA" id="ARBA00023136"/>
    </source>
</evidence>
<reference evidence="9" key="1">
    <citation type="submission" date="2021-12" db="EMBL/GenBank/DDBJ databases">
        <authorList>
            <person name="King R."/>
        </authorList>
    </citation>
    <scope>NUCLEOTIDE SEQUENCE</scope>
</reference>
<keyword evidence="5 7" id="KW-0472">Membrane</keyword>
<accession>A0A9P0AFE9</accession>
<dbReference type="Proteomes" id="UP001152759">
    <property type="component" value="Chromosome 5"/>
</dbReference>
<comment type="subcellular location">
    <subcellularLocation>
        <location evidence="1">Membrane</location>
        <topology evidence="1">Multi-pass membrane protein</topology>
    </subcellularLocation>
</comment>
<dbReference type="PANTHER" id="PTHR43568:SF1">
    <property type="entry name" value="P PROTEIN"/>
    <property type="match status" value="1"/>
</dbReference>
<keyword evidence="2" id="KW-0813">Transport</keyword>
<feature type="transmembrane region" description="Helical" evidence="7">
    <location>
        <begin position="650"/>
        <end position="670"/>
    </location>
</feature>
<feature type="transmembrane region" description="Helical" evidence="7">
    <location>
        <begin position="512"/>
        <end position="535"/>
    </location>
</feature>
<feature type="transmembrane region" description="Helical" evidence="7">
    <location>
        <begin position="682"/>
        <end position="701"/>
    </location>
</feature>
<feature type="transmembrane region" description="Helical" evidence="7">
    <location>
        <begin position="623"/>
        <end position="644"/>
    </location>
</feature>
<organism evidence="9 10">
    <name type="scientific">Bemisia tabaci</name>
    <name type="common">Sweetpotato whitefly</name>
    <name type="synonym">Aleurodes tabaci</name>
    <dbReference type="NCBI Taxonomy" id="7038"/>
    <lineage>
        <taxon>Eukaryota</taxon>
        <taxon>Metazoa</taxon>
        <taxon>Ecdysozoa</taxon>
        <taxon>Arthropoda</taxon>
        <taxon>Hexapoda</taxon>
        <taxon>Insecta</taxon>
        <taxon>Pterygota</taxon>
        <taxon>Neoptera</taxon>
        <taxon>Paraneoptera</taxon>
        <taxon>Hemiptera</taxon>
        <taxon>Sternorrhyncha</taxon>
        <taxon>Aleyrodoidea</taxon>
        <taxon>Aleyrodidae</taxon>
        <taxon>Aleyrodinae</taxon>
        <taxon>Bemisia</taxon>
    </lineage>
</organism>
<evidence type="ECO:0000313" key="10">
    <source>
        <dbReference type="Proteomes" id="UP001152759"/>
    </source>
</evidence>
<dbReference type="InterPro" id="IPR051475">
    <property type="entry name" value="Diverse_Ion_Transporter"/>
</dbReference>
<sequence length="838" mass="93274">MSYPKDDERLICDTPTSSDRNIGSESESLFSINTYYTPQTPSGPGTSTRQDSPEPFPSSRDTVPVGAIAVWNDLPDQIKRDSTFANFQEDFAIQQSNNATTSDQSVPEIVVTKEASLSPFLSRRANDSKSKSKCVDEDDEADLPMSWVRRLTQIVLFLVWVFSITILMCSNEHPNDSDLHQLSVSHGKSKSFLISQNIVLQELKVELFGAFIPDDYESLSSRKLSVWIELRQSVKKLEKNNPMYMQNLSKVWEVPLVSEEMLDTVPEISVTKLFEFDEVDKEIFQNSEVRLQLQTDLNASFPVTLTVDLHPIRPEDGIIFAAFILFGLYILIMFEIVHRTIAAVFASTLSIAILAALNEVNSVVSSLHLHVSDCTIRPTAAELISWVDVETIVLLFCMMILVAIFAETGVFDYLAVYAYKVTNGKVWPLIITLSGFTALISSILDNVTTILLMTPVTIRLCEVTELNPVPILMAVLIYSNIGGGLTLVGDPPNVIIATNAKIVAAGVNFGSYILHAGTGCLIVMVVVHFHLRYIFRNTNDLRFSEPHDVQELRHEIAIWQRAAASLSSYSKDEDLVRETLMIKVRRLLGELKTKLLTGSSAIPNYKTNLQELQEKYPIRDRKLLIKSGFTLLFVITLFFCHSNFKLNLSLGWSALFGAALLFILAEKVDLEGVLARVEWSTLLFFTALFVLIGALSRLGLIEWIGHQTELFILGVDKESRLAVAIVLILWVSAIVSSFVDNIPLASMMVHIITGLSQNKELELPLQPLVWALALGASFGGNGTLIGASSNMVCAGVAEQHGYRISFSEYLKIGYPVMLVSVVVSTIYLYIAHVIFAWH</sequence>
<evidence type="ECO:0000256" key="2">
    <source>
        <dbReference type="ARBA" id="ARBA00022448"/>
    </source>
</evidence>
<feature type="compositionally biased region" description="Low complexity" evidence="6">
    <location>
        <begin position="34"/>
        <end position="48"/>
    </location>
</feature>
<feature type="transmembrane region" description="Helical" evidence="7">
    <location>
        <begin position="392"/>
        <end position="414"/>
    </location>
</feature>
<keyword evidence="4 7" id="KW-1133">Transmembrane helix</keyword>
<dbReference type="Pfam" id="PF03600">
    <property type="entry name" value="CitMHS"/>
    <property type="match status" value="1"/>
</dbReference>
<dbReference type="AlphaFoldDB" id="A0A9P0AFE9"/>
<protein>
    <recommendedName>
        <fullName evidence="8">Citrate transporter-like domain-containing protein</fullName>
    </recommendedName>
</protein>
<feature type="transmembrane region" description="Helical" evidence="7">
    <location>
        <begin position="426"/>
        <end position="444"/>
    </location>
</feature>
<evidence type="ECO:0000256" key="1">
    <source>
        <dbReference type="ARBA" id="ARBA00004141"/>
    </source>
</evidence>
<feature type="transmembrane region" description="Helical" evidence="7">
    <location>
        <begin position="317"/>
        <end position="334"/>
    </location>
</feature>
<gene>
    <name evidence="9" type="ORF">BEMITA_LOCUS8806</name>
</gene>
<keyword evidence="3 7" id="KW-0812">Transmembrane</keyword>
<proteinExistence type="predicted"/>
<evidence type="ECO:0000259" key="8">
    <source>
        <dbReference type="Pfam" id="PF03600"/>
    </source>
</evidence>
<dbReference type="GO" id="GO:0016020">
    <property type="term" value="C:membrane"/>
    <property type="evidence" value="ECO:0007669"/>
    <property type="project" value="UniProtKB-SubCell"/>
</dbReference>
<feature type="domain" description="Citrate transporter-like" evidence="8">
    <location>
        <begin position="329"/>
        <end position="775"/>
    </location>
</feature>